<evidence type="ECO:0000259" key="2">
    <source>
        <dbReference type="SMART" id="SM00471"/>
    </source>
</evidence>
<dbReference type="GO" id="GO:0003676">
    <property type="term" value="F:nucleic acid binding"/>
    <property type="evidence" value="ECO:0007669"/>
    <property type="project" value="InterPro"/>
</dbReference>
<dbReference type="Gene3D" id="2.40.50.140">
    <property type="entry name" value="Nucleic acid-binding proteins"/>
    <property type="match status" value="1"/>
</dbReference>
<dbReference type="InterPro" id="IPR050798">
    <property type="entry name" value="YhaM_exoribonuc/phosphodiest"/>
</dbReference>
<keyword evidence="4" id="KW-1185">Reference proteome</keyword>
<evidence type="ECO:0000313" key="4">
    <source>
        <dbReference type="Proteomes" id="UP000187735"/>
    </source>
</evidence>
<dbReference type="AlphaFoldDB" id="A0A1P8WP27"/>
<dbReference type="SUPFAM" id="SSF109604">
    <property type="entry name" value="HD-domain/PDEase-like"/>
    <property type="match status" value="1"/>
</dbReference>
<dbReference type="InterPro" id="IPR003607">
    <property type="entry name" value="HD/PDEase_dom"/>
</dbReference>
<accession>A0A1P8WP27</accession>
<dbReference type="EMBL" id="CP017641">
    <property type="protein sequence ID" value="APZ95809.1"/>
    <property type="molecule type" value="Genomic_DNA"/>
</dbReference>
<dbReference type="InterPro" id="IPR006674">
    <property type="entry name" value="HD_domain"/>
</dbReference>
<protein>
    <submittedName>
        <fullName evidence="3">3'-5' exoribonuclease YhaM</fullName>
        <ecNumber evidence="3">3.1.-.-</ecNumber>
    </submittedName>
</protein>
<gene>
    <name evidence="3" type="primary">yhaM</name>
    <name evidence="3" type="ORF">Fuma_05471</name>
</gene>
<dbReference type="KEGG" id="fmr:Fuma_05471"/>
<dbReference type="OrthoDB" id="9778453at2"/>
<dbReference type="Proteomes" id="UP000187735">
    <property type="component" value="Chromosome"/>
</dbReference>
<dbReference type="RefSeq" id="WP_077028585.1">
    <property type="nucleotide sequence ID" value="NZ_CP017641.1"/>
</dbReference>
<dbReference type="Pfam" id="PF01966">
    <property type="entry name" value="HD"/>
    <property type="match status" value="1"/>
</dbReference>
<dbReference type="PANTHER" id="PTHR37294">
    <property type="entry name" value="3'-5' EXORIBONUCLEASE YHAM"/>
    <property type="match status" value="1"/>
</dbReference>
<name>A0A1P8WP27_9PLAN</name>
<dbReference type="Pfam" id="PF01336">
    <property type="entry name" value="tRNA_anti-codon"/>
    <property type="match status" value="1"/>
</dbReference>
<reference evidence="3 4" key="1">
    <citation type="journal article" date="2016" name="Front. Microbiol.">
        <title>Fuerstia marisgermanicae gen. nov., sp. nov., an Unusual Member of the Phylum Planctomycetes from the German Wadden Sea.</title>
        <authorList>
            <person name="Kohn T."/>
            <person name="Heuer A."/>
            <person name="Jogler M."/>
            <person name="Vollmers J."/>
            <person name="Boedeker C."/>
            <person name="Bunk B."/>
            <person name="Rast P."/>
            <person name="Borchert D."/>
            <person name="Glockner I."/>
            <person name="Freese H.M."/>
            <person name="Klenk H.P."/>
            <person name="Overmann J."/>
            <person name="Kaster A.K."/>
            <person name="Rohde M."/>
            <person name="Wiegand S."/>
            <person name="Jogler C."/>
        </authorList>
    </citation>
    <scope>NUCLEOTIDE SEQUENCE [LARGE SCALE GENOMIC DNA]</scope>
    <source>
        <strain evidence="3 4">NH11</strain>
    </source>
</reference>
<dbReference type="CDD" id="cd04492">
    <property type="entry name" value="YhaM_OBF_like"/>
    <property type="match status" value="1"/>
</dbReference>
<evidence type="ECO:0000256" key="1">
    <source>
        <dbReference type="ARBA" id="ARBA00022801"/>
    </source>
</evidence>
<dbReference type="InterPro" id="IPR012340">
    <property type="entry name" value="NA-bd_OB-fold"/>
</dbReference>
<organism evidence="3 4">
    <name type="scientific">Fuerstiella marisgermanici</name>
    <dbReference type="NCBI Taxonomy" id="1891926"/>
    <lineage>
        <taxon>Bacteria</taxon>
        <taxon>Pseudomonadati</taxon>
        <taxon>Planctomycetota</taxon>
        <taxon>Planctomycetia</taxon>
        <taxon>Planctomycetales</taxon>
        <taxon>Planctomycetaceae</taxon>
        <taxon>Fuerstiella</taxon>
    </lineage>
</organism>
<keyword evidence="1 3" id="KW-0378">Hydrolase</keyword>
<dbReference type="GO" id="GO:0016787">
    <property type="term" value="F:hydrolase activity"/>
    <property type="evidence" value="ECO:0007669"/>
    <property type="project" value="UniProtKB-KW"/>
</dbReference>
<feature type="domain" description="HD/PDEase" evidence="2">
    <location>
        <begin position="158"/>
        <end position="297"/>
    </location>
</feature>
<dbReference type="EC" id="3.1.-.-" evidence="3"/>
<dbReference type="SMART" id="SM00471">
    <property type="entry name" value="HDc"/>
    <property type="match status" value="1"/>
</dbReference>
<dbReference type="InterPro" id="IPR004365">
    <property type="entry name" value="NA-bd_OB_tRNA"/>
</dbReference>
<dbReference type="Gene3D" id="1.10.3210.10">
    <property type="entry name" value="Hypothetical protein af1432"/>
    <property type="match status" value="1"/>
</dbReference>
<evidence type="ECO:0000313" key="3">
    <source>
        <dbReference type="EMBL" id="APZ95809.1"/>
    </source>
</evidence>
<dbReference type="CDD" id="cd00077">
    <property type="entry name" value="HDc"/>
    <property type="match status" value="1"/>
</dbReference>
<proteinExistence type="predicted"/>
<dbReference type="GO" id="GO:0031125">
    <property type="term" value="P:rRNA 3'-end processing"/>
    <property type="evidence" value="ECO:0007669"/>
    <property type="project" value="TreeGrafter"/>
</dbReference>
<dbReference type="STRING" id="1891926.Fuma_05471"/>
<sequence>MPRTFVKELSDGDTVNEFFLLADKQLRANRNADLYLLATLRDKTGVISGLMWNVSEERMQHFSAGDIVHVKGKVQLYQGGLQMIVTFIDTAPESAYDAEDFQIKPQANVGPLLDQLKELLGSIKCEKLRTLGQCFLSDQQLLDDLCAAPAGVKAHHAYQGGLIEHIVSMAQVADRLCDHYPSLNRDLLLLGVLMHDLGKVRELSWDPTLAYTDEGQLLGHMNIAVEILNEKLAVARAELGSKDFDTEDVLRLKHMILSHHGTHEFGSPRVPMTPEAIVLHHIDNLDAKLHEFTRAIEDDMNKDSAWTPYSPRIERKLFKGYNNE</sequence>
<dbReference type="SUPFAM" id="SSF50249">
    <property type="entry name" value="Nucleic acid-binding proteins"/>
    <property type="match status" value="1"/>
</dbReference>
<dbReference type="PANTHER" id="PTHR37294:SF1">
    <property type="entry name" value="3'-5' EXORIBONUCLEASE YHAM"/>
    <property type="match status" value="1"/>
</dbReference>